<comment type="caution">
    <text evidence="1">The sequence shown here is derived from an EMBL/GenBank/DDBJ whole genome shotgun (WGS) entry which is preliminary data.</text>
</comment>
<evidence type="ECO:0000313" key="2">
    <source>
        <dbReference type="Proteomes" id="UP000799439"/>
    </source>
</evidence>
<proteinExistence type="predicted"/>
<organism evidence="1 2">
    <name type="scientific">Myriangium duriaei CBS 260.36</name>
    <dbReference type="NCBI Taxonomy" id="1168546"/>
    <lineage>
        <taxon>Eukaryota</taxon>
        <taxon>Fungi</taxon>
        <taxon>Dikarya</taxon>
        <taxon>Ascomycota</taxon>
        <taxon>Pezizomycotina</taxon>
        <taxon>Dothideomycetes</taxon>
        <taxon>Dothideomycetidae</taxon>
        <taxon>Myriangiales</taxon>
        <taxon>Myriangiaceae</taxon>
        <taxon>Myriangium</taxon>
    </lineage>
</organism>
<accession>A0A9P4IU96</accession>
<dbReference type="OrthoDB" id="73875at2759"/>
<gene>
    <name evidence="1" type="ORF">K461DRAFT_296201</name>
</gene>
<keyword evidence="2" id="KW-1185">Reference proteome</keyword>
<dbReference type="AlphaFoldDB" id="A0A9P4IU96"/>
<reference evidence="1" key="1">
    <citation type="journal article" date="2020" name="Stud. Mycol.">
        <title>101 Dothideomycetes genomes: a test case for predicting lifestyles and emergence of pathogens.</title>
        <authorList>
            <person name="Haridas S."/>
            <person name="Albert R."/>
            <person name="Binder M."/>
            <person name="Bloem J."/>
            <person name="Labutti K."/>
            <person name="Salamov A."/>
            <person name="Andreopoulos B."/>
            <person name="Baker S."/>
            <person name="Barry K."/>
            <person name="Bills G."/>
            <person name="Bluhm B."/>
            <person name="Cannon C."/>
            <person name="Castanera R."/>
            <person name="Culley D."/>
            <person name="Daum C."/>
            <person name="Ezra D."/>
            <person name="Gonzalez J."/>
            <person name="Henrissat B."/>
            <person name="Kuo A."/>
            <person name="Liang C."/>
            <person name="Lipzen A."/>
            <person name="Lutzoni F."/>
            <person name="Magnuson J."/>
            <person name="Mondo S."/>
            <person name="Nolan M."/>
            <person name="Ohm R."/>
            <person name="Pangilinan J."/>
            <person name="Park H.-J."/>
            <person name="Ramirez L."/>
            <person name="Alfaro M."/>
            <person name="Sun H."/>
            <person name="Tritt A."/>
            <person name="Yoshinaga Y."/>
            <person name="Zwiers L.-H."/>
            <person name="Turgeon B."/>
            <person name="Goodwin S."/>
            <person name="Spatafora J."/>
            <person name="Crous P."/>
            <person name="Grigoriev I."/>
        </authorList>
    </citation>
    <scope>NUCLEOTIDE SEQUENCE</scope>
    <source>
        <strain evidence="1">CBS 260.36</strain>
    </source>
</reference>
<sequence length="113" mass="12579">MEELMLLPVFDKLTDNELSAAMSKKMVAPQFHTRTKNGVDQTMMPIEVDYNVLYSLDYAHAANTPFDDGLWDNPCWPKAQTPDDPGFAILALQSWLCNHGYGSVAQQASKGTI</sequence>
<protein>
    <submittedName>
        <fullName evidence="1">Uncharacterized protein</fullName>
    </submittedName>
</protein>
<dbReference type="Proteomes" id="UP000799439">
    <property type="component" value="Unassembled WGS sequence"/>
</dbReference>
<name>A0A9P4IU96_9PEZI</name>
<dbReference type="EMBL" id="ML996090">
    <property type="protein sequence ID" value="KAF2149776.1"/>
    <property type="molecule type" value="Genomic_DNA"/>
</dbReference>
<evidence type="ECO:0000313" key="1">
    <source>
        <dbReference type="EMBL" id="KAF2149776.1"/>
    </source>
</evidence>